<feature type="compositionally biased region" description="Basic and acidic residues" evidence="8">
    <location>
        <begin position="531"/>
        <end position="541"/>
    </location>
</feature>
<dbReference type="HAMAP" id="MF_03056">
    <property type="entry name" value="TRM82"/>
    <property type="match status" value="1"/>
</dbReference>
<evidence type="ECO:0000256" key="5">
    <source>
        <dbReference type="ARBA" id="ARBA00023242"/>
    </source>
</evidence>
<comment type="caution">
    <text evidence="9">The sequence shown here is derived from an EMBL/GenBank/DDBJ whole genome shotgun (WGS) entry which is preliminary data.</text>
</comment>
<evidence type="ECO:0000256" key="3">
    <source>
        <dbReference type="ARBA" id="ARBA00022694"/>
    </source>
</evidence>
<keyword evidence="4 6" id="KW-0677">Repeat</keyword>
<keyword evidence="10" id="KW-1185">Reference proteome</keyword>
<evidence type="ECO:0000256" key="8">
    <source>
        <dbReference type="SAM" id="MobiDB-lite"/>
    </source>
</evidence>
<dbReference type="Proteomes" id="UP001182556">
    <property type="component" value="Unassembled WGS sequence"/>
</dbReference>
<feature type="repeat" description="WD" evidence="7">
    <location>
        <begin position="191"/>
        <end position="233"/>
    </location>
</feature>
<dbReference type="Pfam" id="PF00400">
    <property type="entry name" value="WD40"/>
    <property type="match status" value="2"/>
</dbReference>
<sequence>MTSVPLPATTLAVSGDYILLASGSTIHAVNTANSTTSSIPYSSSSTQPHAAAIIRGIAISPDASHVAALFDDKTIRVYSLEPFALLSSRQTSKKCSHITWTPNNEILVSDKVGDTYRYPLTPRPAPEKKLTVTETSTDPSKNPDADLVLGHVSIITCHALSSDGKRIITSDRDEHIRVSRYPDAFVIDKYLFGSNGFVSAVHIPANRDEVLISGGGENNMRIWDWRAGRQIGQVGIWEAVLPHRKARSTMRRLKKPRKVKTEGGEGAGDGFYDAPEGWLLPSGQGVCVKKIDSVVVGDETIVIFHSEGAAALHSFVLPADSSSSPSITSLPFSHPILEFVPLPNHPGHVLVSLDPSFGTVRNNQTVPPFKPPQSLSEDQLAACSKSLSIVRVGAGGTLEVVESDILAPLQQALNDSSALVPLQALSSLQLYNNLSLYPRWPGFEEDDELAGTNDDSATPAVDSSAPSKGNSPAPGAAPSEAGTSGLALNPNKEWTREELEQLLPRQLGRLKAQGVDVGNLLSRKRRKRAARERQAAEEKSETQGSASEAKEGTVGSNSGLASESGDKVESVKGNDEESAMNA</sequence>
<feature type="compositionally biased region" description="Low complexity" evidence="8">
    <location>
        <begin position="463"/>
        <end position="485"/>
    </location>
</feature>
<name>A0AAD9CSD7_PAPLA</name>
<dbReference type="GO" id="GO:0005829">
    <property type="term" value="C:cytosol"/>
    <property type="evidence" value="ECO:0007669"/>
    <property type="project" value="TreeGrafter"/>
</dbReference>
<dbReference type="PANTHER" id="PTHR16288:SF0">
    <property type="entry name" value="TRNA (GUANINE-N(7)-)-METHYLTRANSFERASE NON-CATALYTIC SUBUNIT WDR4"/>
    <property type="match status" value="1"/>
</dbReference>
<reference evidence="9" key="1">
    <citation type="submission" date="2023-02" db="EMBL/GenBank/DDBJ databases">
        <title>Identification and recombinant expression of a fungal hydrolase from Papiliotrema laurentii that hydrolyzes apple cutin and clears colloidal polyester polyurethane.</title>
        <authorList>
            <consortium name="DOE Joint Genome Institute"/>
            <person name="Roman V.A."/>
            <person name="Bojanowski C."/>
            <person name="Crable B.R."/>
            <person name="Wagner D.N."/>
            <person name="Hung C.S."/>
            <person name="Nadeau L.J."/>
            <person name="Schratz L."/>
            <person name="Haridas S."/>
            <person name="Pangilinan J."/>
            <person name="Lipzen A."/>
            <person name="Na H."/>
            <person name="Yan M."/>
            <person name="Ng V."/>
            <person name="Grigoriev I.V."/>
            <person name="Spatafora J.W."/>
            <person name="Barlow D."/>
            <person name="Biffinger J."/>
            <person name="Kelley-Loughnane N."/>
            <person name="Varaljay V.A."/>
            <person name="Crookes-Goodson W.J."/>
        </authorList>
    </citation>
    <scope>NUCLEOTIDE SEQUENCE</scope>
    <source>
        <strain evidence="9">5307AH</strain>
    </source>
</reference>
<dbReference type="AlphaFoldDB" id="A0AAD9CSD7"/>
<dbReference type="GO" id="GO:0106004">
    <property type="term" value="P:tRNA (guanine-N7)-methylation"/>
    <property type="evidence" value="ECO:0007669"/>
    <property type="project" value="UniProtKB-UniRule"/>
</dbReference>
<keyword evidence="2 6" id="KW-0853">WD repeat</keyword>
<comment type="pathway">
    <text evidence="6">tRNA modification; N(7)-methylguanine-tRNA biosynthesis.</text>
</comment>
<evidence type="ECO:0000313" key="9">
    <source>
        <dbReference type="EMBL" id="KAK1921016.1"/>
    </source>
</evidence>
<keyword evidence="5 6" id="KW-0539">Nucleus</keyword>
<proteinExistence type="inferred from homology"/>
<dbReference type="SUPFAM" id="SSF50978">
    <property type="entry name" value="WD40 repeat-like"/>
    <property type="match status" value="1"/>
</dbReference>
<evidence type="ECO:0000256" key="2">
    <source>
        <dbReference type="ARBA" id="ARBA00022574"/>
    </source>
</evidence>
<gene>
    <name evidence="9" type="ORF">DB88DRAFT_548774</name>
</gene>
<dbReference type="SMART" id="SM00320">
    <property type="entry name" value="WD40"/>
    <property type="match status" value="3"/>
</dbReference>
<dbReference type="InterPro" id="IPR036322">
    <property type="entry name" value="WD40_repeat_dom_sf"/>
</dbReference>
<dbReference type="InterPro" id="IPR015943">
    <property type="entry name" value="WD40/YVTN_repeat-like_dom_sf"/>
</dbReference>
<evidence type="ECO:0000256" key="4">
    <source>
        <dbReference type="ARBA" id="ARBA00022737"/>
    </source>
</evidence>
<keyword evidence="3 6" id="KW-0819">tRNA processing</keyword>
<evidence type="ECO:0000256" key="7">
    <source>
        <dbReference type="PROSITE-ProRule" id="PRU00221"/>
    </source>
</evidence>
<dbReference type="PANTHER" id="PTHR16288">
    <property type="entry name" value="WD40 REPEAT PROTEIN 4"/>
    <property type="match status" value="1"/>
</dbReference>
<dbReference type="GO" id="GO:0005634">
    <property type="term" value="C:nucleus"/>
    <property type="evidence" value="ECO:0007669"/>
    <property type="project" value="UniProtKB-SubCell"/>
</dbReference>
<comment type="similarity">
    <text evidence="6">Belongs to the WD repeat TRM82 family.</text>
</comment>
<comment type="subcellular location">
    <subcellularLocation>
        <location evidence="1 6">Nucleus</location>
    </subcellularLocation>
</comment>
<feature type="region of interest" description="Disordered" evidence="8">
    <location>
        <begin position="445"/>
        <end position="488"/>
    </location>
</feature>
<organism evidence="9 10">
    <name type="scientific">Papiliotrema laurentii</name>
    <name type="common">Cryptococcus laurentii</name>
    <dbReference type="NCBI Taxonomy" id="5418"/>
    <lineage>
        <taxon>Eukaryota</taxon>
        <taxon>Fungi</taxon>
        <taxon>Dikarya</taxon>
        <taxon>Basidiomycota</taxon>
        <taxon>Agaricomycotina</taxon>
        <taxon>Tremellomycetes</taxon>
        <taxon>Tremellales</taxon>
        <taxon>Rhynchogastremaceae</taxon>
        <taxon>Papiliotrema</taxon>
    </lineage>
</organism>
<dbReference type="InterPro" id="IPR001680">
    <property type="entry name" value="WD40_rpt"/>
</dbReference>
<evidence type="ECO:0000256" key="1">
    <source>
        <dbReference type="ARBA" id="ARBA00004123"/>
    </source>
</evidence>
<dbReference type="GO" id="GO:0043527">
    <property type="term" value="C:tRNA methyltransferase complex"/>
    <property type="evidence" value="ECO:0007669"/>
    <property type="project" value="TreeGrafter"/>
</dbReference>
<dbReference type="PROSITE" id="PS50082">
    <property type="entry name" value="WD_REPEATS_2"/>
    <property type="match status" value="1"/>
</dbReference>
<feature type="compositionally biased region" description="Basic and acidic residues" evidence="8">
    <location>
        <begin position="564"/>
        <end position="575"/>
    </location>
</feature>
<protein>
    <submittedName>
        <fullName evidence="9">tRNA (Guanine-N7-)-methyltransferase</fullName>
    </submittedName>
</protein>
<feature type="region of interest" description="Disordered" evidence="8">
    <location>
        <begin position="120"/>
        <end position="143"/>
    </location>
</feature>
<evidence type="ECO:0000313" key="10">
    <source>
        <dbReference type="Proteomes" id="UP001182556"/>
    </source>
</evidence>
<dbReference type="Gene3D" id="2.130.10.10">
    <property type="entry name" value="YVTN repeat-like/Quinoprotein amine dehydrogenase"/>
    <property type="match status" value="2"/>
</dbReference>
<comment type="function">
    <text evidence="6">Required for the formation of N(7)-methylguanine at position 46 (m7G46) in tRNA. In the complex, it is required to stabilize and induce conformational changes of the catalytic subunit.</text>
</comment>
<dbReference type="InterPro" id="IPR028884">
    <property type="entry name" value="Trm82"/>
</dbReference>
<dbReference type="EMBL" id="JAODAN010000012">
    <property type="protein sequence ID" value="KAK1921016.1"/>
    <property type="molecule type" value="Genomic_DNA"/>
</dbReference>
<accession>A0AAD9CSD7</accession>
<evidence type="ECO:0000256" key="6">
    <source>
        <dbReference type="HAMAP-Rule" id="MF_03056"/>
    </source>
</evidence>
<feature type="region of interest" description="Disordered" evidence="8">
    <location>
        <begin position="521"/>
        <end position="582"/>
    </location>
</feature>